<sequence>MKTIGIIGGLGPESTVDYYRSIIAACRTSADDLSAPEMVIYSVNLPEVLALVAARDWERLTGLLADRLAALQRAGADFAVISANTPHVVFEALAARSPLPLLSIVEETCRAARAEGLTRVGLLGTRFTMQENFFRGPFNAAGIAVVVPDPAEQEYIHTKLMTEIELGIVRDETRCGLLAIIDRLQREERVDGIVLGCTELPLILDDGVDAGLPFLNTTAVHVAGIVRYCREA</sequence>
<evidence type="ECO:0000256" key="1">
    <source>
        <dbReference type="ARBA" id="ARBA00007847"/>
    </source>
</evidence>
<name>A0ABN6VNK0_9BACT</name>
<accession>A0ABN6VNK0</accession>
<gene>
    <name evidence="3" type="ORF">GURASL_07470</name>
</gene>
<dbReference type="RefSeq" id="WP_282001892.1">
    <property type="nucleotide sequence ID" value="NZ_AP027151.1"/>
</dbReference>
<comment type="similarity">
    <text evidence="1">Belongs to the aspartate/glutamate racemases family.</text>
</comment>
<dbReference type="InterPro" id="IPR004380">
    <property type="entry name" value="Asp_race"/>
</dbReference>
<reference evidence="3 4" key="1">
    <citation type="submission" date="2022-12" db="EMBL/GenBank/DDBJ databases">
        <title>Polyphasic characterization of Geotalea uranireducens NIT-SL11 newly isolated from a complex of sewage sludge and microbially reduced graphene oxide.</title>
        <authorList>
            <person name="Xie L."/>
            <person name="Yoshida N."/>
            <person name="Meng L."/>
        </authorList>
    </citation>
    <scope>NUCLEOTIDE SEQUENCE [LARGE SCALE GENOMIC DNA]</scope>
    <source>
        <strain evidence="3 4">NIT-SL11</strain>
    </source>
</reference>
<dbReference type="SUPFAM" id="SSF53681">
    <property type="entry name" value="Aspartate/glutamate racemase"/>
    <property type="match status" value="2"/>
</dbReference>
<evidence type="ECO:0000313" key="4">
    <source>
        <dbReference type="Proteomes" id="UP001317705"/>
    </source>
</evidence>
<dbReference type="EMBL" id="AP027151">
    <property type="protein sequence ID" value="BDV41824.1"/>
    <property type="molecule type" value="Genomic_DNA"/>
</dbReference>
<dbReference type="InterPro" id="IPR015942">
    <property type="entry name" value="Asp/Glu/hydantoin_racemase"/>
</dbReference>
<dbReference type="InterPro" id="IPR033134">
    <property type="entry name" value="Asp/Glu_racemase_AS_2"/>
</dbReference>
<evidence type="ECO:0000313" key="3">
    <source>
        <dbReference type="EMBL" id="BDV41824.1"/>
    </source>
</evidence>
<dbReference type="PANTHER" id="PTHR21198">
    <property type="entry name" value="GLUTAMATE RACEMASE"/>
    <property type="match status" value="1"/>
</dbReference>
<keyword evidence="2" id="KW-0413">Isomerase</keyword>
<evidence type="ECO:0000256" key="2">
    <source>
        <dbReference type="ARBA" id="ARBA00023235"/>
    </source>
</evidence>
<protein>
    <submittedName>
        <fullName evidence="3">Racemase</fullName>
    </submittedName>
</protein>
<dbReference type="PANTHER" id="PTHR21198:SF7">
    <property type="entry name" value="ASPARTATE-GLUTAMATE RACEMASE FAMILY"/>
    <property type="match status" value="1"/>
</dbReference>
<organism evidence="3 4">
    <name type="scientific">Geotalea uraniireducens</name>
    <dbReference type="NCBI Taxonomy" id="351604"/>
    <lineage>
        <taxon>Bacteria</taxon>
        <taxon>Pseudomonadati</taxon>
        <taxon>Thermodesulfobacteriota</taxon>
        <taxon>Desulfuromonadia</taxon>
        <taxon>Geobacterales</taxon>
        <taxon>Geobacteraceae</taxon>
        <taxon>Geotalea</taxon>
    </lineage>
</organism>
<dbReference type="Proteomes" id="UP001317705">
    <property type="component" value="Chromosome"/>
</dbReference>
<dbReference type="NCBIfam" id="TIGR00035">
    <property type="entry name" value="asp_race"/>
    <property type="match status" value="1"/>
</dbReference>
<proteinExistence type="inferred from homology"/>
<dbReference type="Gene3D" id="3.40.50.1860">
    <property type="match status" value="2"/>
</dbReference>
<dbReference type="Pfam" id="PF01177">
    <property type="entry name" value="Asp_Glu_race"/>
    <property type="match status" value="1"/>
</dbReference>
<dbReference type="PROSITE" id="PS00924">
    <property type="entry name" value="ASP_GLU_RACEMASE_2"/>
    <property type="match status" value="1"/>
</dbReference>
<dbReference type="InterPro" id="IPR001920">
    <property type="entry name" value="Asp/Glu_race"/>
</dbReference>
<keyword evidence="4" id="KW-1185">Reference proteome</keyword>